<keyword evidence="2" id="KW-1185">Reference proteome</keyword>
<dbReference type="Pfam" id="PF00216">
    <property type="entry name" value="Bac_DNA_binding"/>
    <property type="match status" value="1"/>
</dbReference>
<proteinExistence type="predicted"/>
<reference evidence="1 2" key="1">
    <citation type="submission" date="2020-06" db="EMBL/GenBank/DDBJ databases">
        <title>Genomic analysis of Salicibibacter sp. NKC21-4.</title>
        <authorList>
            <person name="Oh Y.J."/>
        </authorList>
    </citation>
    <scope>NUCLEOTIDE SEQUENCE [LARGE SCALE GENOMIC DNA]</scope>
    <source>
        <strain evidence="1 2">NKC21-4</strain>
    </source>
</reference>
<dbReference type="RefSeq" id="WP_200087953.1">
    <property type="nucleotide sequence ID" value="NZ_CP054706.1"/>
</dbReference>
<evidence type="ECO:0000313" key="2">
    <source>
        <dbReference type="Proteomes" id="UP000595349"/>
    </source>
</evidence>
<evidence type="ECO:0000313" key="1">
    <source>
        <dbReference type="EMBL" id="QQK78985.1"/>
    </source>
</evidence>
<dbReference type="GO" id="GO:0003677">
    <property type="term" value="F:DNA binding"/>
    <property type="evidence" value="ECO:0007669"/>
    <property type="project" value="UniProtKB-KW"/>
</dbReference>
<protein>
    <submittedName>
        <fullName evidence="1">HU family DNA-binding protein</fullName>
    </submittedName>
</protein>
<dbReference type="AlphaFoldDB" id="A0A7T6Z8X5"/>
<dbReference type="SUPFAM" id="SSF47729">
    <property type="entry name" value="IHF-like DNA-binding proteins"/>
    <property type="match status" value="1"/>
</dbReference>
<dbReference type="Gene3D" id="4.10.520.10">
    <property type="entry name" value="IHF-like DNA-binding proteins"/>
    <property type="match status" value="1"/>
</dbReference>
<dbReference type="KEGG" id="scib:HUG20_03060"/>
<accession>A0A7T6Z8X5</accession>
<name>A0A7T6Z8X5_9BACI</name>
<dbReference type="InterPro" id="IPR000119">
    <property type="entry name" value="Hist_DNA-bd"/>
</dbReference>
<dbReference type="EMBL" id="CP054706">
    <property type="protein sequence ID" value="QQK78985.1"/>
    <property type="molecule type" value="Genomic_DNA"/>
</dbReference>
<organism evidence="1 2">
    <name type="scientific">Salicibibacter cibi</name>
    <dbReference type="NCBI Taxonomy" id="2743001"/>
    <lineage>
        <taxon>Bacteria</taxon>
        <taxon>Bacillati</taxon>
        <taxon>Bacillota</taxon>
        <taxon>Bacilli</taxon>
        <taxon>Bacillales</taxon>
        <taxon>Bacillaceae</taxon>
        <taxon>Salicibibacter</taxon>
    </lineage>
</organism>
<sequence>MNKTETIAKVAEESGVSIEDCQKVLDAFEDVLSAELSQSKDVRSAFDKVYKVLHFFKNK</sequence>
<dbReference type="GO" id="GO:0030527">
    <property type="term" value="F:structural constituent of chromatin"/>
    <property type="evidence" value="ECO:0007669"/>
    <property type="project" value="InterPro"/>
</dbReference>
<dbReference type="Proteomes" id="UP000595349">
    <property type="component" value="Chromosome"/>
</dbReference>
<keyword evidence="1" id="KW-0238">DNA-binding</keyword>
<gene>
    <name evidence="1" type="ORF">HUG20_03060</name>
</gene>
<dbReference type="InterPro" id="IPR010992">
    <property type="entry name" value="IHF-like_DNA-bd_dom_sf"/>
</dbReference>